<accession>M2M0J9</accession>
<keyword evidence="4 7" id="KW-1133">Transmembrane helix</keyword>
<comment type="subcellular location">
    <subcellularLocation>
        <location evidence="1">Membrane</location>
        <topology evidence="1">Multi-pass membrane protein</topology>
    </subcellularLocation>
</comment>
<evidence type="ECO:0000256" key="5">
    <source>
        <dbReference type="ARBA" id="ARBA00023136"/>
    </source>
</evidence>
<evidence type="ECO:0000256" key="7">
    <source>
        <dbReference type="SAM" id="Phobius"/>
    </source>
</evidence>
<dbReference type="Gene3D" id="1.20.1250.20">
    <property type="entry name" value="MFS general substrate transporter like domains"/>
    <property type="match status" value="2"/>
</dbReference>
<evidence type="ECO:0000313" key="10">
    <source>
        <dbReference type="Proteomes" id="UP000011761"/>
    </source>
</evidence>
<keyword evidence="10" id="KW-1185">Reference proteome</keyword>
<dbReference type="PANTHER" id="PTHR43791">
    <property type="entry name" value="PERMEASE-RELATED"/>
    <property type="match status" value="1"/>
</dbReference>
<evidence type="ECO:0000256" key="6">
    <source>
        <dbReference type="SAM" id="MobiDB-lite"/>
    </source>
</evidence>
<dbReference type="InterPro" id="IPR020846">
    <property type="entry name" value="MFS_dom"/>
</dbReference>
<dbReference type="RefSeq" id="XP_007671697.1">
    <property type="nucleotide sequence ID" value="XM_007673507.1"/>
</dbReference>
<dbReference type="InterPro" id="IPR011701">
    <property type="entry name" value="MFS"/>
</dbReference>
<dbReference type="SUPFAM" id="SSF103473">
    <property type="entry name" value="MFS general substrate transporter"/>
    <property type="match status" value="1"/>
</dbReference>
<evidence type="ECO:0000256" key="3">
    <source>
        <dbReference type="ARBA" id="ARBA00022692"/>
    </source>
</evidence>
<dbReference type="eggNOG" id="KOG2533">
    <property type="taxonomic scope" value="Eukaryota"/>
</dbReference>
<dbReference type="Pfam" id="PF07690">
    <property type="entry name" value="MFS_1"/>
    <property type="match status" value="1"/>
</dbReference>
<dbReference type="AlphaFoldDB" id="M2M0J9"/>
<dbReference type="InterPro" id="IPR036259">
    <property type="entry name" value="MFS_trans_sf"/>
</dbReference>
<feature type="transmembrane region" description="Helical" evidence="7">
    <location>
        <begin position="200"/>
        <end position="220"/>
    </location>
</feature>
<keyword evidence="5 7" id="KW-0472">Membrane</keyword>
<dbReference type="EMBL" id="KB445550">
    <property type="protein sequence ID" value="EMD00513.1"/>
    <property type="molecule type" value="Genomic_DNA"/>
</dbReference>
<evidence type="ECO:0000256" key="2">
    <source>
        <dbReference type="ARBA" id="ARBA00022448"/>
    </source>
</evidence>
<dbReference type="FunFam" id="1.20.1250.20:FF:000018">
    <property type="entry name" value="MFS transporter permease"/>
    <property type="match status" value="1"/>
</dbReference>
<sequence length="483" mass="53648">MAEDKSSVEMKEEARVAEEHTQPISVTPEQERVIRRHFDRRIVPIVCIAYVLSYLDRGNIGNAKTAGAQKDLHLSSSQWTWVLNAFYIAYVLMDWTQILWKIFPAHIFVASLCVLWGICAMSAGAVHGLSSLVVVRVFLGIFEASFGAGAPYFLSLFYQRQELAFRTSLLLGMSPLANCFASALAYGISQIRGSLQPWRFIFIIEGAPTILFAPVVFFLLPDSPGTAKFLDEREQTHALERMQTRDHTKKSGIHWKAFLAGLVDYRNFIHMAIHFMCNYSFAGLSNFLPTIVQNMGYTSINAQGLTAPIYFLSFLCCVAAALISDKWGNRGLIIMTSATVGTVGYILLAILEEKKYNSVRYFAVWLAVCGIYPALAINITWLLNNNVNESKRGAGLAVLAVFGQCSSFLSSAMFPNADAPFFQRGCAIGAAFTGCIVLLAAALFIRLRTSNAHKDRLHGRPQANEQLDITDLGEAHPSFRYFL</sequence>
<keyword evidence="3 7" id="KW-0812">Transmembrane</keyword>
<feature type="transmembrane region" description="Helical" evidence="7">
    <location>
        <begin position="307"/>
        <end position="324"/>
    </location>
</feature>
<reference evidence="9 10" key="1">
    <citation type="journal article" date="2012" name="PLoS Pathog.">
        <title>Diverse lifestyles and strategies of plant pathogenesis encoded in the genomes of eighteen Dothideomycetes fungi.</title>
        <authorList>
            <person name="Ohm R.A."/>
            <person name="Feau N."/>
            <person name="Henrissat B."/>
            <person name="Schoch C.L."/>
            <person name="Horwitz B.A."/>
            <person name="Barry K.W."/>
            <person name="Condon B.J."/>
            <person name="Copeland A.C."/>
            <person name="Dhillon B."/>
            <person name="Glaser F."/>
            <person name="Hesse C.N."/>
            <person name="Kosti I."/>
            <person name="LaButti K."/>
            <person name="Lindquist E.A."/>
            <person name="Lucas S."/>
            <person name="Salamov A.A."/>
            <person name="Bradshaw R.E."/>
            <person name="Ciuffetti L."/>
            <person name="Hamelin R.C."/>
            <person name="Kema G.H.J."/>
            <person name="Lawrence C."/>
            <person name="Scott J.A."/>
            <person name="Spatafora J.W."/>
            <person name="Turgeon B.G."/>
            <person name="de Wit P.J.G.M."/>
            <person name="Zhong S."/>
            <person name="Goodwin S.B."/>
            <person name="Grigoriev I.V."/>
        </authorList>
    </citation>
    <scope>NUCLEOTIDE SEQUENCE [LARGE SCALE GENOMIC DNA]</scope>
    <source>
        <strain evidence="9 10">UAMH 10762</strain>
    </source>
</reference>
<feature type="domain" description="Major facilitator superfamily (MFS) profile" evidence="8">
    <location>
        <begin position="42"/>
        <end position="453"/>
    </location>
</feature>
<organism evidence="9 10">
    <name type="scientific">Baudoinia panamericana (strain UAMH 10762)</name>
    <name type="common">Angels' share fungus</name>
    <name type="synonym">Baudoinia compniacensis (strain UAMH 10762)</name>
    <dbReference type="NCBI Taxonomy" id="717646"/>
    <lineage>
        <taxon>Eukaryota</taxon>
        <taxon>Fungi</taxon>
        <taxon>Dikarya</taxon>
        <taxon>Ascomycota</taxon>
        <taxon>Pezizomycotina</taxon>
        <taxon>Dothideomycetes</taxon>
        <taxon>Dothideomycetidae</taxon>
        <taxon>Mycosphaerellales</taxon>
        <taxon>Teratosphaeriaceae</taxon>
        <taxon>Baudoinia</taxon>
    </lineage>
</organism>
<feature type="region of interest" description="Disordered" evidence="6">
    <location>
        <begin position="1"/>
        <end position="22"/>
    </location>
</feature>
<dbReference type="GeneID" id="19109434"/>
<feature type="transmembrane region" description="Helical" evidence="7">
    <location>
        <begin position="107"/>
        <end position="127"/>
    </location>
</feature>
<protein>
    <recommendedName>
        <fullName evidence="8">Major facilitator superfamily (MFS) profile domain-containing protein</fullName>
    </recommendedName>
</protein>
<dbReference type="HOGENOM" id="CLU_001265_0_1_1"/>
<dbReference type="OrthoDB" id="2985014at2759"/>
<feature type="compositionally biased region" description="Basic and acidic residues" evidence="6">
    <location>
        <begin position="1"/>
        <end position="21"/>
    </location>
</feature>
<feature type="transmembrane region" description="Helical" evidence="7">
    <location>
        <begin position="362"/>
        <end position="383"/>
    </location>
</feature>
<evidence type="ECO:0000256" key="1">
    <source>
        <dbReference type="ARBA" id="ARBA00004141"/>
    </source>
</evidence>
<feature type="transmembrane region" description="Helical" evidence="7">
    <location>
        <begin position="331"/>
        <end position="350"/>
    </location>
</feature>
<dbReference type="OMA" id="FMHFALE"/>
<dbReference type="GO" id="GO:0022857">
    <property type="term" value="F:transmembrane transporter activity"/>
    <property type="evidence" value="ECO:0007669"/>
    <property type="project" value="InterPro"/>
</dbReference>
<evidence type="ECO:0000256" key="4">
    <source>
        <dbReference type="ARBA" id="ARBA00022989"/>
    </source>
</evidence>
<feature type="transmembrane region" description="Helical" evidence="7">
    <location>
        <begin position="169"/>
        <end position="188"/>
    </location>
</feature>
<dbReference type="GO" id="GO:0016020">
    <property type="term" value="C:membrane"/>
    <property type="evidence" value="ECO:0007669"/>
    <property type="project" value="UniProtKB-SubCell"/>
</dbReference>
<feature type="transmembrane region" description="Helical" evidence="7">
    <location>
        <begin position="268"/>
        <end position="287"/>
    </location>
</feature>
<dbReference type="Proteomes" id="UP000011761">
    <property type="component" value="Unassembled WGS sequence"/>
</dbReference>
<keyword evidence="2" id="KW-0813">Transport</keyword>
<dbReference type="PANTHER" id="PTHR43791:SF75">
    <property type="entry name" value="TRANSPORTER, PUTATIVE (AFU_ORTHOLOGUE AFUA_2G00110)-RELATED"/>
    <property type="match status" value="1"/>
</dbReference>
<dbReference type="FunFam" id="1.20.1250.20:FF:000013">
    <property type="entry name" value="MFS general substrate transporter"/>
    <property type="match status" value="1"/>
</dbReference>
<name>M2M0J9_BAUPA</name>
<feature type="transmembrane region" description="Helical" evidence="7">
    <location>
        <begin position="421"/>
        <end position="445"/>
    </location>
</feature>
<proteinExistence type="predicted"/>
<evidence type="ECO:0000259" key="8">
    <source>
        <dbReference type="PROSITE" id="PS50850"/>
    </source>
</evidence>
<dbReference type="KEGG" id="bcom:BAUCODRAFT_172188"/>
<feature type="transmembrane region" description="Helical" evidence="7">
    <location>
        <begin position="395"/>
        <end position="415"/>
    </location>
</feature>
<evidence type="ECO:0000313" key="9">
    <source>
        <dbReference type="EMBL" id="EMD00513.1"/>
    </source>
</evidence>
<feature type="transmembrane region" description="Helical" evidence="7">
    <location>
        <begin position="133"/>
        <end position="157"/>
    </location>
</feature>
<dbReference type="PROSITE" id="PS50850">
    <property type="entry name" value="MFS"/>
    <property type="match status" value="1"/>
</dbReference>
<gene>
    <name evidence="9" type="ORF">BAUCODRAFT_172188</name>
</gene>